<dbReference type="InterPro" id="IPR015422">
    <property type="entry name" value="PyrdxlP-dep_Trfase_small"/>
</dbReference>
<keyword evidence="4" id="KW-0032">Aminotransferase</keyword>
<dbReference type="InterPro" id="IPR015421">
    <property type="entry name" value="PyrdxlP-dep_Trfase_major"/>
</dbReference>
<keyword evidence="4" id="KW-0808">Transferase</keyword>
<accession>A0A3C1KQT9</accession>
<name>A0A3C1KQT9_9GAMM</name>
<evidence type="ECO:0000259" key="3">
    <source>
        <dbReference type="Pfam" id="PF00266"/>
    </source>
</evidence>
<comment type="caution">
    <text evidence="4">The sequence shown here is derived from an EMBL/GenBank/DDBJ whole genome shotgun (WGS) entry which is preliminary data.</text>
</comment>
<dbReference type="GO" id="GO:0008483">
    <property type="term" value="F:transaminase activity"/>
    <property type="evidence" value="ECO:0007669"/>
    <property type="project" value="UniProtKB-KW"/>
</dbReference>
<dbReference type="PROSITE" id="PS51318">
    <property type="entry name" value="TAT"/>
    <property type="match status" value="1"/>
</dbReference>
<keyword evidence="1" id="KW-0663">Pyridoxal phosphate</keyword>
<dbReference type="InterPro" id="IPR000192">
    <property type="entry name" value="Aminotrans_V_dom"/>
</dbReference>
<dbReference type="PANTHER" id="PTHR43092">
    <property type="entry name" value="L-CYSTEINE DESULFHYDRASE"/>
    <property type="match status" value="1"/>
</dbReference>
<sequence>MPTDLARRALLRRTLALSAAAAAAPAITMGATGTITAGLPTTPANAQFWERLREQYWLPEDIAQLENGNWGVMARPVLEAYNRHTFRVNRDASYFSRRELYPELEAIRTEVAQLLGASPDEIAFARGATEVLQNLISGYQRLEPGDAVMYADVDYDSMQSAMAWLQERRGVALRTIDLPERASQAQLLEAYRAALDANPNVRLLLLTHLSHRHGMLIPVRDIVAMARERGVDCIVDAAHSWGQMDFTVADLQADFIGFNLHKWMGAPIGVGVMYIRRERLDAIAPYLGERDVPEDDIRSRIHTGTSNYAALLSVPDALAFHRQIGANNKAARLAELRSYWVQRAADIPGVEVLTLDEPEDHAGISAFRLRGERTPAGNRAIAQRLLDRYGVFTVHRTGLAGGACVRVTPAVFTRFAELERLLIGLKALATA</sequence>
<dbReference type="Proteomes" id="UP000259273">
    <property type="component" value="Unassembled WGS sequence"/>
</dbReference>
<dbReference type="AlphaFoldDB" id="A0A3C1KQT9"/>
<dbReference type="PANTHER" id="PTHR43092:SF6">
    <property type="entry name" value="BLR1280 PROTEIN"/>
    <property type="match status" value="1"/>
</dbReference>
<dbReference type="Gene3D" id="3.90.1150.10">
    <property type="entry name" value="Aspartate Aminotransferase, domain 1"/>
    <property type="match status" value="1"/>
</dbReference>
<dbReference type="Gene3D" id="3.40.640.10">
    <property type="entry name" value="Type I PLP-dependent aspartate aminotransferase-like (Major domain)"/>
    <property type="match status" value="1"/>
</dbReference>
<dbReference type="InterPro" id="IPR015424">
    <property type="entry name" value="PyrdxlP-dep_Trfase"/>
</dbReference>
<dbReference type="Pfam" id="PF00266">
    <property type="entry name" value="Aminotran_5"/>
    <property type="match status" value="1"/>
</dbReference>
<evidence type="ECO:0000256" key="2">
    <source>
        <dbReference type="SAM" id="SignalP"/>
    </source>
</evidence>
<evidence type="ECO:0000256" key="1">
    <source>
        <dbReference type="ARBA" id="ARBA00022898"/>
    </source>
</evidence>
<evidence type="ECO:0000313" key="5">
    <source>
        <dbReference type="Proteomes" id="UP000259273"/>
    </source>
</evidence>
<organism evidence="4 5">
    <name type="scientific">Haliea salexigens</name>
    <dbReference type="NCBI Taxonomy" id="287487"/>
    <lineage>
        <taxon>Bacteria</taxon>
        <taxon>Pseudomonadati</taxon>
        <taxon>Pseudomonadota</taxon>
        <taxon>Gammaproteobacteria</taxon>
        <taxon>Cellvibrionales</taxon>
        <taxon>Halieaceae</taxon>
        <taxon>Haliea</taxon>
    </lineage>
</organism>
<dbReference type="EMBL" id="DMND01000209">
    <property type="protein sequence ID" value="HAN29080.1"/>
    <property type="molecule type" value="Genomic_DNA"/>
</dbReference>
<keyword evidence="2" id="KW-0732">Signal</keyword>
<gene>
    <name evidence="4" type="ORF">DCP75_15445</name>
</gene>
<protein>
    <submittedName>
        <fullName evidence="4">Aminotransferase</fullName>
    </submittedName>
</protein>
<dbReference type="InterPro" id="IPR006311">
    <property type="entry name" value="TAT_signal"/>
</dbReference>
<feature type="chain" id="PRO_5017591689" evidence="2">
    <location>
        <begin position="24"/>
        <end position="431"/>
    </location>
</feature>
<dbReference type="SUPFAM" id="SSF53383">
    <property type="entry name" value="PLP-dependent transferases"/>
    <property type="match status" value="1"/>
</dbReference>
<evidence type="ECO:0000313" key="4">
    <source>
        <dbReference type="EMBL" id="HAN29080.1"/>
    </source>
</evidence>
<reference evidence="4 5" key="1">
    <citation type="journal article" date="2018" name="Nat. Biotechnol.">
        <title>A standardized bacterial taxonomy based on genome phylogeny substantially revises the tree of life.</title>
        <authorList>
            <person name="Parks D.H."/>
            <person name="Chuvochina M."/>
            <person name="Waite D.W."/>
            <person name="Rinke C."/>
            <person name="Skarshewski A."/>
            <person name="Chaumeil P.A."/>
            <person name="Hugenholtz P."/>
        </authorList>
    </citation>
    <scope>NUCLEOTIDE SEQUENCE [LARGE SCALE GENOMIC DNA]</scope>
    <source>
        <strain evidence="4">UBA9158</strain>
    </source>
</reference>
<dbReference type="STRING" id="1121937.GCA_000423125_02860"/>
<proteinExistence type="predicted"/>
<feature type="signal peptide" evidence="2">
    <location>
        <begin position="1"/>
        <end position="23"/>
    </location>
</feature>
<feature type="domain" description="Aminotransferase class V" evidence="3">
    <location>
        <begin position="80"/>
        <end position="392"/>
    </location>
</feature>